<sequence>SSHSTSVKLTRAGLSLTTILSIIDEIAAYQATYLSTEELIDFIPNNSLFQVCSSSAIKCIDMISEREWLNDKWKRSLSEWADPEQLRAMQYQREDGGLFLLTTISS</sequence>
<evidence type="ECO:0000313" key="2">
    <source>
        <dbReference type="Proteomes" id="UP001432027"/>
    </source>
</evidence>
<accession>A0AAV5SIR4</accession>
<dbReference type="AlphaFoldDB" id="A0AAV5SIR4"/>
<name>A0AAV5SIR4_9BILA</name>
<evidence type="ECO:0000313" key="1">
    <source>
        <dbReference type="EMBL" id="GMS82790.1"/>
    </source>
</evidence>
<protein>
    <submittedName>
        <fullName evidence="1">Uncharacterized protein</fullName>
    </submittedName>
</protein>
<proteinExistence type="predicted"/>
<gene>
    <name evidence="1" type="ORF">PENTCL1PPCAC_4965</name>
</gene>
<dbReference type="EMBL" id="BTSX01000002">
    <property type="protein sequence ID" value="GMS82790.1"/>
    <property type="molecule type" value="Genomic_DNA"/>
</dbReference>
<organism evidence="1 2">
    <name type="scientific">Pristionchus entomophagus</name>
    <dbReference type="NCBI Taxonomy" id="358040"/>
    <lineage>
        <taxon>Eukaryota</taxon>
        <taxon>Metazoa</taxon>
        <taxon>Ecdysozoa</taxon>
        <taxon>Nematoda</taxon>
        <taxon>Chromadorea</taxon>
        <taxon>Rhabditida</taxon>
        <taxon>Rhabditina</taxon>
        <taxon>Diplogasteromorpha</taxon>
        <taxon>Diplogasteroidea</taxon>
        <taxon>Neodiplogasteridae</taxon>
        <taxon>Pristionchus</taxon>
    </lineage>
</organism>
<reference evidence="1" key="1">
    <citation type="submission" date="2023-10" db="EMBL/GenBank/DDBJ databases">
        <title>Genome assembly of Pristionchus species.</title>
        <authorList>
            <person name="Yoshida K."/>
            <person name="Sommer R.J."/>
        </authorList>
    </citation>
    <scope>NUCLEOTIDE SEQUENCE</scope>
    <source>
        <strain evidence="1">RS0144</strain>
    </source>
</reference>
<feature type="non-terminal residue" evidence="1">
    <location>
        <position position="1"/>
    </location>
</feature>
<feature type="non-terminal residue" evidence="1">
    <location>
        <position position="106"/>
    </location>
</feature>
<keyword evidence="2" id="KW-1185">Reference proteome</keyword>
<comment type="caution">
    <text evidence="1">The sequence shown here is derived from an EMBL/GenBank/DDBJ whole genome shotgun (WGS) entry which is preliminary data.</text>
</comment>
<dbReference type="Proteomes" id="UP001432027">
    <property type="component" value="Unassembled WGS sequence"/>
</dbReference>